<evidence type="ECO:0000256" key="5">
    <source>
        <dbReference type="ARBA" id="ARBA00022598"/>
    </source>
</evidence>
<dbReference type="InterPro" id="IPR004733">
    <property type="entry name" value="PurM_cligase"/>
</dbReference>
<comment type="caution">
    <text evidence="14">The sequence shown here is derived from an EMBL/GenBank/DDBJ whole genome shotgun (WGS) entry which is preliminary data.</text>
</comment>
<evidence type="ECO:0000256" key="8">
    <source>
        <dbReference type="ARBA" id="ARBA00031908"/>
    </source>
</evidence>
<accession>A0ABU1AHV1</accession>
<dbReference type="InterPro" id="IPR016188">
    <property type="entry name" value="PurM-like_N"/>
</dbReference>
<feature type="domain" description="PurM-like C-terminal" evidence="13">
    <location>
        <begin position="181"/>
        <end position="376"/>
    </location>
</feature>
<dbReference type="InterPro" id="IPR036676">
    <property type="entry name" value="PurM-like_C_sf"/>
</dbReference>
<dbReference type="SUPFAM" id="SSF56042">
    <property type="entry name" value="PurM C-terminal domain-like"/>
    <property type="match status" value="1"/>
</dbReference>
<evidence type="ECO:0000256" key="6">
    <source>
        <dbReference type="ARBA" id="ARBA00022741"/>
    </source>
</evidence>
<comment type="catalytic activity">
    <reaction evidence="11">
        <text>2-formamido-N(1)-(5-O-phospho-beta-D-ribosyl)acetamidine + ATP = 5-amino-1-(5-phospho-beta-D-ribosyl)imidazole + ADP + phosphate + H(+)</text>
        <dbReference type="Rhea" id="RHEA:23032"/>
        <dbReference type="ChEBI" id="CHEBI:15378"/>
        <dbReference type="ChEBI" id="CHEBI:30616"/>
        <dbReference type="ChEBI" id="CHEBI:43474"/>
        <dbReference type="ChEBI" id="CHEBI:137981"/>
        <dbReference type="ChEBI" id="CHEBI:147287"/>
        <dbReference type="ChEBI" id="CHEBI:456216"/>
        <dbReference type="EC" id="6.3.3.1"/>
    </reaction>
</comment>
<sequence length="398" mass="42696">MSTSSDRYAQRGVSSSKSEVHAVVDNLDRGVFPGAFCKIGADILTGSPDKCNIIHSDGSGTKSTLAYLHYKETGDPKGFRKTAQDSLVMNIDDLLCVGAIDGILISSTVNRNARAIPGEALGQLISGTEDFLATLREYGVGVHSGGGETADVGDLTGTVTVDSCAVVVMDRADVIDNAKIKPGLAIVGLASSGQANYETFENSGIGSNGLTSARHDLLSPYYLEKYPETVDLTTDKQYLYCGPYKMDDPLPEADMTVGDALLSPTRTYAPVIKKLLTENRDSIYGMVHCSGGGQTKCIRFGTGVHHIKDNFLPIPPIFKAIQKASGTSDEEMFRVYNMGHRMEIFCEPDAAEAIIAQSESFGIPAQIIGRTEATERADGENHVTIKHAGKTLTYELEH</sequence>
<dbReference type="Pfam" id="PF00586">
    <property type="entry name" value="AIRS"/>
    <property type="match status" value="1"/>
</dbReference>
<evidence type="ECO:0000256" key="11">
    <source>
        <dbReference type="ARBA" id="ARBA00049057"/>
    </source>
</evidence>
<evidence type="ECO:0000256" key="10">
    <source>
        <dbReference type="ARBA" id="ARBA00033093"/>
    </source>
</evidence>
<evidence type="ECO:0000256" key="2">
    <source>
        <dbReference type="ARBA" id="ARBA00010280"/>
    </source>
</evidence>
<dbReference type="Pfam" id="PF02769">
    <property type="entry name" value="AIRS_C"/>
    <property type="match status" value="1"/>
</dbReference>
<evidence type="ECO:0000256" key="1">
    <source>
        <dbReference type="ARBA" id="ARBA00004686"/>
    </source>
</evidence>
<comment type="pathway">
    <text evidence="1">Purine metabolism; IMP biosynthesis via de novo pathway; 5-amino-1-(5-phospho-D-ribosyl)imidazole from N(2)-formyl-N(1)-(5-phospho-D-ribosyl)glycinamide: step 2/2.</text>
</comment>
<dbReference type="PANTHER" id="PTHR10520">
    <property type="entry name" value="TRIFUNCTIONAL PURINE BIOSYNTHETIC PROTEIN ADENOSINE-3-RELATED"/>
    <property type="match status" value="1"/>
</dbReference>
<organism evidence="14 15">
    <name type="scientific">Thalassobacterium sedimentorum</name>
    <dbReference type="NCBI Taxonomy" id="3041258"/>
    <lineage>
        <taxon>Bacteria</taxon>
        <taxon>Pseudomonadati</taxon>
        <taxon>Verrucomicrobiota</taxon>
        <taxon>Opitutia</taxon>
        <taxon>Puniceicoccales</taxon>
        <taxon>Coraliomargaritaceae</taxon>
        <taxon>Thalassobacterium</taxon>
    </lineage>
</organism>
<evidence type="ECO:0000256" key="3">
    <source>
        <dbReference type="ARBA" id="ARBA00013047"/>
    </source>
</evidence>
<keyword evidence="15" id="KW-1185">Reference proteome</keyword>
<dbReference type="InterPro" id="IPR036921">
    <property type="entry name" value="PurM-like_N_sf"/>
</dbReference>
<dbReference type="InterPro" id="IPR010918">
    <property type="entry name" value="PurM-like_C_dom"/>
</dbReference>
<evidence type="ECO:0000259" key="12">
    <source>
        <dbReference type="Pfam" id="PF00586"/>
    </source>
</evidence>
<dbReference type="EC" id="6.3.3.1" evidence="3"/>
<protein>
    <recommendedName>
        <fullName evidence="4">Phosphoribosylformylglycinamidine cyclo-ligase</fullName>
        <ecNumber evidence="3">6.3.3.1</ecNumber>
    </recommendedName>
    <alternativeName>
        <fullName evidence="9">AIR synthase</fullName>
    </alternativeName>
    <alternativeName>
        <fullName evidence="10">AIRS</fullName>
    </alternativeName>
    <alternativeName>
        <fullName evidence="8">Phosphoribosyl-aminoimidazole synthetase</fullName>
    </alternativeName>
</protein>
<reference evidence="14 15" key="1">
    <citation type="submission" date="2023-04" db="EMBL/GenBank/DDBJ databases">
        <title>A novel bacteria isolated from coastal sediment.</title>
        <authorList>
            <person name="Liu X.-J."/>
            <person name="Du Z.-J."/>
        </authorList>
    </citation>
    <scope>NUCLEOTIDE SEQUENCE [LARGE SCALE GENOMIC DNA]</scope>
    <source>
        <strain evidence="14 15">SDUM461004</strain>
    </source>
</reference>
<dbReference type="EMBL" id="JARXIC010000010">
    <property type="protein sequence ID" value="MDQ8194353.1"/>
    <property type="molecule type" value="Genomic_DNA"/>
</dbReference>
<feature type="domain" description="PurM-like N-terminal" evidence="12">
    <location>
        <begin position="47"/>
        <end position="161"/>
    </location>
</feature>
<evidence type="ECO:0000256" key="4">
    <source>
        <dbReference type="ARBA" id="ARBA00020367"/>
    </source>
</evidence>
<evidence type="ECO:0000313" key="15">
    <source>
        <dbReference type="Proteomes" id="UP001243717"/>
    </source>
</evidence>
<keyword evidence="5" id="KW-0436">Ligase</keyword>
<dbReference type="RefSeq" id="WP_308984829.1">
    <property type="nucleotide sequence ID" value="NZ_JARXIC010000010.1"/>
</dbReference>
<comment type="similarity">
    <text evidence="2">Belongs to the AIR synthase family.</text>
</comment>
<evidence type="ECO:0000313" key="14">
    <source>
        <dbReference type="EMBL" id="MDQ8194353.1"/>
    </source>
</evidence>
<dbReference type="Proteomes" id="UP001243717">
    <property type="component" value="Unassembled WGS sequence"/>
</dbReference>
<evidence type="ECO:0000259" key="13">
    <source>
        <dbReference type="Pfam" id="PF02769"/>
    </source>
</evidence>
<dbReference type="Gene3D" id="3.30.1330.10">
    <property type="entry name" value="PurM-like, N-terminal domain"/>
    <property type="match status" value="1"/>
</dbReference>
<dbReference type="PANTHER" id="PTHR10520:SF12">
    <property type="entry name" value="TRIFUNCTIONAL PURINE BIOSYNTHETIC PROTEIN ADENOSINE-3"/>
    <property type="match status" value="1"/>
</dbReference>
<gene>
    <name evidence="14" type="ORF">QEH59_07945</name>
</gene>
<evidence type="ECO:0000256" key="9">
    <source>
        <dbReference type="ARBA" id="ARBA00032931"/>
    </source>
</evidence>
<keyword evidence="7" id="KW-0067">ATP-binding</keyword>
<name>A0ABU1AHV1_9BACT</name>
<proteinExistence type="inferred from homology"/>
<keyword evidence="6" id="KW-0547">Nucleotide-binding</keyword>
<evidence type="ECO:0000256" key="7">
    <source>
        <dbReference type="ARBA" id="ARBA00022840"/>
    </source>
</evidence>
<dbReference type="Gene3D" id="3.90.650.10">
    <property type="entry name" value="PurM-like C-terminal domain"/>
    <property type="match status" value="1"/>
</dbReference>